<dbReference type="InterPro" id="IPR002347">
    <property type="entry name" value="SDR_fam"/>
</dbReference>
<sequence>MTNRFTGRCAVVTGAAAGIGRAASVRFASEGARVCLIDVDRVGLEETLSQIKSAGGDAFIAQCDVSDEASVSGALKRAEETYGAVRVLFNNAGIESGDGLTDSLDLANWEHIHSVNTRGPFLVAKYALQSMLRGGKSGVITTTSSIGGLIGTPGLHAYSTSKGAVIALTRSWAVTYAKQGIRANAICPGLVMTPMVARIGKGFIDGATAMTPLGRGADPSEIANLVAFLSSDEASFITGAIIPIDGGYTAQ</sequence>
<dbReference type="Proteomes" id="UP000061603">
    <property type="component" value="Chromosome"/>
</dbReference>
<dbReference type="InterPro" id="IPR036291">
    <property type="entry name" value="NAD(P)-bd_dom_sf"/>
</dbReference>
<dbReference type="STRING" id="1565605.PG1C_02385"/>
<dbReference type="RefSeq" id="WP_202635854.1">
    <property type="nucleotide sequence ID" value="NZ_CP010554.1"/>
</dbReference>
<dbReference type="SUPFAM" id="SSF51735">
    <property type="entry name" value="NAD(P)-binding Rossmann-fold domains"/>
    <property type="match status" value="1"/>
</dbReference>
<dbReference type="PRINTS" id="PR00081">
    <property type="entry name" value="GDHRDH"/>
</dbReference>
<dbReference type="InterPro" id="IPR020904">
    <property type="entry name" value="Sc_DH/Rdtase_CS"/>
</dbReference>
<reference evidence="3 4" key="1">
    <citation type="journal article" date="2015" name="Genome Announc.">
        <title>Complete Genome Sequence of a Novel Bacterium within the Family Rhodocyclaceae That Degrades Polycyclic Aromatic Hydrocarbons.</title>
        <authorList>
            <person name="Singleton D.R."/>
            <person name="Dickey A.N."/>
            <person name="Scholl E.H."/>
            <person name="Wright F.A."/>
            <person name="Aitken M.D."/>
        </authorList>
    </citation>
    <scope>NUCLEOTIDE SEQUENCE [LARGE SCALE GENOMIC DNA]</scope>
    <source>
        <strain evidence="4">PG1-Ca6</strain>
    </source>
</reference>
<dbReference type="FunFam" id="3.40.50.720:FF:000084">
    <property type="entry name" value="Short-chain dehydrogenase reductase"/>
    <property type="match status" value="1"/>
</dbReference>
<proteinExistence type="inferred from homology"/>
<dbReference type="PATRIC" id="fig|1565605.3.peg.500"/>
<dbReference type="NCBIfam" id="NF005559">
    <property type="entry name" value="PRK07231.1"/>
    <property type="match status" value="1"/>
</dbReference>
<keyword evidence="4" id="KW-1185">Reference proteome</keyword>
<protein>
    <submittedName>
        <fullName evidence="3">Short-chain dehydrogenase</fullName>
    </submittedName>
</protein>
<evidence type="ECO:0000256" key="1">
    <source>
        <dbReference type="ARBA" id="ARBA00006484"/>
    </source>
</evidence>
<dbReference type="CDD" id="cd05233">
    <property type="entry name" value="SDR_c"/>
    <property type="match status" value="1"/>
</dbReference>
<name>A0A0C5J7N0_9PROT</name>
<evidence type="ECO:0000313" key="4">
    <source>
        <dbReference type="Proteomes" id="UP000061603"/>
    </source>
</evidence>
<dbReference type="PROSITE" id="PS00061">
    <property type="entry name" value="ADH_SHORT"/>
    <property type="match status" value="1"/>
</dbReference>
<dbReference type="HOGENOM" id="CLU_010194_2_10_4"/>
<dbReference type="PRINTS" id="PR00080">
    <property type="entry name" value="SDRFAMILY"/>
</dbReference>
<keyword evidence="2" id="KW-0560">Oxidoreductase</keyword>
<comment type="similarity">
    <text evidence="1">Belongs to the short-chain dehydrogenases/reductases (SDR) family.</text>
</comment>
<dbReference type="PANTHER" id="PTHR24321:SF8">
    <property type="entry name" value="ESTRADIOL 17-BETA-DEHYDROGENASE 8-RELATED"/>
    <property type="match status" value="1"/>
</dbReference>
<dbReference type="EMBL" id="CP010554">
    <property type="protein sequence ID" value="AJP47624.1"/>
    <property type="molecule type" value="Genomic_DNA"/>
</dbReference>
<organism evidence="3 4">
    <name type="scientific">Rugosibacter aromaticivorans</name>
    <dbReference type="NCBI Taxonomy" id="1565605"/>
    <lineage>
        <taxon>Bacteria</taxon>
        <taxon>Pseudomonadati</taxon>
        <taxon>Pseudomonadota</taxon>
        <taxon>Betaproteobacteria</taxon>
        <taxon>Nitrosomonadales</taxon>
        <taxon>Sterolibacteriaceae</taxon>
        <taxon>Rugosibacter</taxon>
    </lineage>
</organism>
<dbReference type="PANTHER" id="PTHR24321">
    <property type="entry name" value="DEHYDROGENASES, SHORT CHAIN"/>
    <property type="match status" value="1"/>
</dbReference>
<dbReference type="Gene3D" id="3.40.50.720">
    <property type="entry name" value="NAD(P)-binding Rossmann-like Domain"/>
    <property type="match status" value="1"/>
</dbReference>
<dbReference type="Pfam" id="PF13561">
    <property type="entry name" value="adh_short_C2"/>
    <property type="match status" value="1"/>
</dbReference>
<dbReference type="GO" id="GO:0016491">
    <property type="term" value="F:oxidoreductase activity"/>
    <property type="evidence" value="ECO:0007669"/>
    <property type="project" value="UniProtKB-KW"/>
</dbReference>
<accession>A0A0C5J7N0</accession>
<dbReference type="AlphaFoldDB" id="A0A0C5J7N0"/>
<gene>
    <name evidence="3" type="ORF">PG1C_02385</name>
</gene>
<dbReference type="KEGG" id="rbu:PG1C_02385"/>
<evidence type="ECO:0000256" key="2">
    <source>
        <dbReference type="ARBA" id="ARBA00023002"/>
    </source>
</evidence>
<evidence type="ECO:0000313" key="3">
    <source>
        <dbReference type="EMBL" id="AJP47624.1"/>
    </source>
</evidence>